<dbReference type="Gene3D" id="2.40.30.10">
    <property type="entry name" value="Translation factors"/>
    <property type="match status" value="1"/>
</dbReference>
<protein>
    <recommendedName>
        <fullName evidence="3">Dihydroorotate dehydrogenase electron transfer subunit iron-sulphur cluster binding domain-containing protein</fullName>
    </recommendedName>
</protein>
<dbReference type="RefSeq" id="WP_129351272.1">
    <property type="nucleotide sequence ID" value="NZ_CP026538.1"/>
</dbReference>
<dbReference type="GO" id="GO:0051536">
    <property type="term" value="F:iron-sulfur cluster binding"/>
    <property type="evidence" value="ECO:0007669"/>
    <property type="project" value="InterPro"/>
</dbReference>
<dbReference type="SUPFAM" id="SSF63380">
    <property type="entry name" value="Riboflavin synthase domain-like"/>
    <property type="match status" value="1"/>
</dbReference>
<dbReference type="PANTHER" id="PTHR43513">
    <property type="entry name" value="DIHYDROOROTATE DEHYDROGENASE B (NAD(+)), ELECTRON TRANSFER SUBUNIT"/>
    <property type="match status" value="1"/>
</dbReference>
<gene>
    <name evidence="1" type="ORF">C3Y92_07420</name>
</gene>
<dbReference type="EMBL" id="CP026538">
    <property type="protein sequence ID" value="QAZ67065.1"/>
    <property type="molecule type" value="Genomic_DNA"/>
</dbReference>
<reference evidence="1 2" key="1">
    <citation type="submission" date="2018-02" db="EMBL/GenBank/DDBJ databases">
        <title>Genome sequence of Desulfovibrio carbinolicus DSM 3852.</title>
        <authorList>
            <person name="Wilbanks E."/>
            <person name="Skennerton C.T."/>
            <person name="Orphan V.J."/>
        </authorList>
    </citation>
    <scope>NUCLEOTIDE SEQUENCE [LARGE SCALE GENOMIC DNA]</scope>
    <source>
        <strain evidence="1 2">DSM 3852</strain>
    </source>
</reference>
<proteinExistence type="predicted"/>
<organism evidence="1 2">
    <name type="scientific">Solidesulfovibrio carbinolicus</name>
    <dbReference type="NCBI Taxonomy" id="296842"/>
    <lineage>
        <taxon>Bacteria</taxon>
        <taxon>Pseudomonadati</taxon>
        <taxon>Thermodesulfobacteriota</taxon>
        <taxon>Desulfovibrionia</taxon>
        <taxon>Desulfovibrionales</taxon>
        <taxon>Desulfovibrionaceae</taxon>
        <taxon>Solidesulfovibrio</taxon>
    </lineage>
</organism>
<dbReference type="AlphaFoldDB" id="A0A4P6HJM9"/>
<dbReference type="KEGG" id="dcb:C3Y92_07420"/>
<evidence type="ECO:0000313" key="2">
    <source>
        <dbReference type="Proteomes" id="UP000293296"/>
    </source>
</evidence>
<evidence type="ECO:0000313" key="1">
    <source>
        <dbReference type="EMBL" id="QAZ67065.1"/>
    </source>
</evidence>
<dbReference type="InterPro" id="IPR017938">
    <property type="entry name" value="Riboflavin_synthase-like_b-brl"/>
</dbReference>
<accession>A0A4P6HJM9</accession>
<dbReference type="InterPro" id="IPR050353">
    <property type="entry name" value="PyrK_electron_transfer"/>
</dbReference>
<dbReference type="SUPFAM" id="SSF54292">
    <property type="entry name" value="2Fe-2S ferredoxin-like"/>
    <property type="match status" value="1"/>
</dbReference>
<dbReference type="PANTHER" id="PTHR43513:SF3">
    <property type="entry name" value="DIHYDROOROTATE DEHYDROGENASE B (NAD(+)), ELECTRON TRANSFER SUBUNIT-RELATED"/>
    <property type="match status" value="1"/>
</dbReference>
<dbReference type="OrthoDB" id="1704963at2"/>
<dbReference type="Proteomes" id="UP000293296">
    <property type="component" value="Chromosome"/>
</dbReference>
<sequence length="244" mass="26062">MRAPIVDRRTLQEALEIVSIRTTPKLAGELRLPGSFVFVRGDAAAFFDAPMAVLHASPEQGTVTFAYAVLGPKTQRLSRCGEHLWLRGPYWNGITGHRHIEGVRGEACLVVAGGTAQSLAPNVVRSLLRHGNRVTVVLGRPGALFCNPFLPADSQSLDVVKMHFPDDLASLGRLMRQLAPSLLFCGGGELLRGMVSSLASTLSAPPALAWANGYRMCCGEGVCGACLSANQGQPVRRCKALFDA</sequence>
<evidence type="ECO:0008006" key="3">
    <source>
        <dbReference type="Google" id="ProtNLM"/>
    </source>
</evidence>
<dbReference type="InterPro" id="IPR036010">
    <property type="entry name" value="2Fe-2S_ferredoxin-like_sf"/>
</dbReference>
<keyword evidence="2" id="KW-1185">Reference proteome</keyword>
<name>A0A4P6HJM9_9BACT</name>